<organism evidence="2 3">
    <name type="scientific">Aneurinibacillus danicus</name>
    <dbReference type="NCBI Taxonomy" id="267746"/>
    <lineage>
        <taxon>Bacteria</taxon>
        <taxon>Bacillati</taxon>
        <taxon>Bacillota</taxon>
        <taxon>Bacilli</taxon>
        <taxon>Bacillales</taxon>
        <taxon>Paenibacillaceae</taxon>
        <taxon>Aneurinibacillus group</taxon>
        <taxon>Aneurinibacillus</taxon>
    </lineage>
</organism>
<dbReference type="RefSeq" id="WP_246147374.1">
    <property type="nucleotide sequence ID" value="NZ_BJXX01000149.1"/>
</dbReference>
<dbReference type="EMBL" id="BJXX01000149">
    <property type="protein sequence ID" value="GEN35731.1"/>
    <property type="molecule type" value="Genomic_DNA"/>
</dbReference>
<evidence type="ECO:0000259" key="1">
    <source>
        <dbReference type="Pfam" id="PF12645"/>
    </source>
</evidence>
<evidence type="ECO:0000313" key="2">
    <source>
        <dbReference type="EMBL" id="GEN35731.1"/>
    </source>
</evidence>
<dbReference type="GO" id="GO:0006352">
    <property type="term" value="P:DNA-templated transcription initiation"/>
    <property type="evidence" value="ECO:0007669"/>
    <property type="project" value="InterPro"/>
</dbReference>
<reference evidence="2 3" key="1">
    <citation type="submission" date="2019-07" db="EMBL/GenBank/DDBJ databases">
        <title>Whole genome shotgun sequence of Aneurinibacillus danicus NBRC 102444.</title>
        <authorList>
            <person name="Hosoyama A."/>
            <person name="Uohara A."/>
            <person name="Ohji S."/>
            <person name="Ichikawa N."/>
        </authorList>
    </citation>
    <scope>NUCLEOTIDE SEQUENCE [LARGE SCALE GENOMIC DNA]</scope>
    <source>
        <strain evidence="2 3">NBRC 102444</strain>
    </source>
</reference>
<proteinExistence type="predicted"/>
<accession>A0A511VBL5</accession>
<name>A0A511VBL5_9BACL</name>
<gene>
    <name evidence="2" type="ORF">ADA01nite_31910</name>
</gene>
<keyword evidence="3" id="KW-1185">Reference proteome</keyword>
<dbReference type="SUPFAM" id="SSF88946">
    <property type="entry name" value="Sigma2 domain of RNA polymerase sigma factors"/>
    <property type="match status" value="1"/>
</dbReference>
<dbReference type="InterPro" id="IPR024760">
    <property type="entry name" value="HTH_dom_conjug_TS-like"/>
</dbReference>
<comment type="caution">
    <text evidence="2">The sequence shown here is derived from an EMBL/GenBank/DDBJ whole genome shotgun (WGS) entry which is preliminary data.</text>
</comment>
<feature type="domain" description="Helix-turn-helix conjugative transposon-like" evidence="1">
    <location>
        <begin position="6"/>
        <end position="61"/>
    </location>
</feature>
<dbReference type="GO" id="GO:0003700">
    <property type="term" value="F:DNA-binding transcription factor activity"/>
    <property type="evidence" value="ECO:0007669"/>
    <property type="project" value="InterPro"/>
</dbReference>
<dbReference type="InterPro" id="IPR013325">
    <property type="entry name" value="RNA_pol_sigma_r2"/>
</dbReference>
<dbReference type="Pfam" id="PF12645">
    <property type="entry name" value="HTH_16"/>
    <property type="match status" value="1"/>
</dbReference>
<evidence type="ECO:0000313" key="3">
    <source>
        <dbReference type="Proteomes" id="UP000321157"/>
    </source>
</evidence>
<dbReference type="AlphaFoldDB" id="A0A511VBL5"/>
<sequence length="76" mass="8994">MKTLYDLTRQARNNDPEAIRAILHLFEPKIKKSSRLIPHGNRDDVEQEIKEEIVKAIRRFDTSTTPGFWEFLEIVK</sequence>
<dbReference type="Proteomes" id="UP000321157">
    <property type="component" value="Unassembled WGS sequence"/>
</dbReference>
<protein>
    <recommendedName>
        <fullName evidence="1">Helix-turn-helix conjugative transposon-like domain-containing protein</fullName>
    </recommendedName>
</protein>